<dbReference type="FunFam" id="3.30.420.40:FF:000097">
    <property type="entry name" value="tRNA threonylcarbamoyladenosine biosynthesis protein TsaB"/>
    <property type="match status" value="1"/>
</dbReference>
<dbReference type="InterPro" id="IPR043129">
    <property type="entry name" value="ATPase_NBD"/>
</dbReference>
<sequence>MKLLALDTSSEGCSAALWLDGQISERFELAPRGHTRLLMPMVRELLAEQGLSRNDLDALAFARGPGSFTGLRIATGVIQGLAWGLNLPVVPVSSLSAVALDAIEQHQLADGEHIAVAFDARMGEVYWGTFLCQQGLPVLIGEERVCPPGAVSLPDSDVSANWTGAGQGWTLKGDMPEVVVCRIRAVDDTLVPRAAMVARLAEQDFRHGIAVPAELAQPVYVRDEVAWKKLPGRA</sequence>
<dbReference type="PANTHER" id="PTHR11735">
    <property type="entry name" value="TRNA N6-ADENOSINE THREONYLCARBAMOYLTRANSFERASE"/>
    <property type="match status" value="1"/>
</dbReference>
<evidence type="ECO:0000259" key="7">
    <source>
        <dbReference type="Pfam" id="PF00814"/>
    </source>
</evidence>
<dbReference type="SUPFAM" id="SSF53067">
    <property type="entry name" value="Actin-like ATPase domain"/>
    <property type="match status" value="2"/>
</dbReference>
<dbReference type="Proteomes" id="UP000070282">
    <property type="component" value="Unassembled WGS sequence"/>
</dbReference>
<evidence type="ECO:0000256" key="3">
    <source>
        <dbReference type="ARBA" id="ARBA00019012"/>
    </source>
</evidence>
<dbReference type="PANTHER" id="PTHR11735:SF11">
    <property type="entry name" value="TRNA THREONYLCARBAMOYLADENOSINE BIOSYNTHESIS PROTEIN TSAB"/>
    <property type="match status" value="1"/>
</dbReference>
<dbReference type="NCBIfam" id="TIGR03725">
    <property type="entry name" value="T6A_YeaZ"/>
    <property type="match status" value="1"/>
</dbReference>
<dbReference type="PATRIC" id="fig|1306954.6.peg.480"/>
<dbReference type="GO" id="GO:0002949">
    <property type="term" value="P:tRNA threonylcarbamoyladenosine modification"/>
    <property type="evidence" value="ECO:0007669"/>
    <property type="project" value="InterPro"/>
</dbReference>
<comment type="similarity">
    <text evidence="2">Belongs to the KAE1 / TsaD family. TsaB subfamily.</text>
</comment>
<dbReference type="Gene3D" id="3.30.420.40">
    <property type="match status" value="2"/>
</dbReference>
<keyword evidence="8" id="KW-0645">Protease</keyword>
<comment type="subcellular location">
    <subcellularLocation>
        <location evidence="1">Cytoplasm</location>
    </subcellularLocation>
</comment>
<accession>A0A137SB82</accession>
<dbReference type="InterPro" id="IPR022496">
    <property type="entry name" value="T6A_TsaB"/>
</dbReference>
<keyword evidence="9" id="KW-1185">Reference proteome</keyword>
<dbReference type="GO" id="GO:0008233">
    <property type="term" value="F:peptidase activity"/>
    <property type="evidence" value="ECO:0007669"/>
    <property type="project" value="UniProtKB-KW"/>
</dbReference>
<evidence type="ECO:0000256" key="4">
    <source>
        <dbReference type="ARBA" id="ARBA00022490"/>
    </source>
</evidence>
<evidence type="ECO:0000256" key="2">
    <source>
        <dbReference type="ARBA" id="ARBA00010493"/>
    </source>
</evidence>
<evidence type="ECO:0000256" key="6">
    <source>
        <dbReference type="ARBA" id="ARBA00032446"/>
    </source>
</evidence>
<name>A0A137SB82_9GAMM</name>
<dbReference type="GO" id="GO:0005829">
    <property type="term" value="C:cytosol"/>
    <property type="evidence" value="ECO:0007669"/>
    <property type="project" value="TreeGrafter"/>
</dbReference>
<keyword evidence="4" id="KW-0963">Cytoplasm</keyword>
<organism evidence="8 9">
    <name type="scientific">Marinobacter excellens LAMA 842</name>
    <dbReference type="NCBI Taxonomy" id="1306954"/>
    <lineage>
        <taxon>Bacteria</taxon>
        <taxon>Pseudomonadati</taxon>
        <taxon>Pseudomonadota</taxon>
        <taxon>Gammaproteobacteria</taxon>
        <taxon>Pseudomonadales</taxon>
        <taxon>Marinobacteraceae</taxon>
        <taxon>Marinobacter</taxon>
    </lineage>
</organism>
<feature type="domain" description="Gcp-like" evidence="7">
    <location>
        <begin position="28"/>
        <end position="130"/>
    </location>
</feature>
<dbReference type="Pfam" id="PF00814">
    <property type="entry name" value="TsaD"/>
    <property type="match status" value="1"/>
</dbReference>
<proteinExistence type="inferred from homology"/>
<dbReference type="RefSeq" id="WP_061332266.1">
    <property type="nucleotide sequence ID" value="NZ_LOCO01000010.1"/>
</dbReference>
<evidence type="ECO:0000256" key="1">
    <source>
        <dbReference type="ARBA" id="ARBA00004496"/>
    </source>
</evidence>
<evidence type="ECO:0000313" key="9">
    <source>
        <dbReference type="Proteomes" id="UP000070282"/>
    </source>
</evidence>
<dbReference type="CDD" id="cd24032">
    <property type="entry name" value="ASKHA_NBD_TsaB"/>
    <property type="match status" value="1"/>
</dbReference>
<evidence type="ECO:0000256" key="5">
    <source>
        <dbReference type="ARBA" id="ARBA00022694"/>
    </source>
</evidence>
<dbReference type="AlphaFoldDB" id="A0A137SB82"/>
<dbReference type="InterPro" id="IPR000905">
    <property type="entry name" value="Gcp-like_dom"/>
</dbReference>
<keyword evidence="8" id="KW-0378">Hydrolase</keyword>
<comment type="caution">
    <text evidence="8">The sequence shown here is derived from an EMBL/GenBank/DDBJ whole genome shotgun (WGS) entry which is preliminary data.</text>
</comment>
<evidence type="ECO:0000313" key="8">
    <source>
        <dbReference type="EMBL" id="KXO09628.1"/>
    </source>
</evidence>
<gene>
    <name evidence="8" type="ORF">J122_2200</name>
</gene>
<dbReference type="GO" id="GO:0006508">
    <property type="term" value="P:proteolysis"/>
    <property type="evidence" value="ECO:0007669"/>
    <property type="project" value="UniProtKB-KW"/>
</dbReference>
<keyword evidence="5" id="KW-0819">tRNA processing</keyword>
<dbReference type="EMBL" id="LOCO01000010">
    <property type="protein sequence ID" value="KXO09628.1"/>
    <property type="molecule type" value="Genomic_DNA"/>
</dbReference>
<protein>
    <recommendedName>
        <fullName evidence="3">tRNA threonylcarbamoyladenosine biosynthesis protein TsaB</fullName>
    </recommendedName>
    <alternativeName>
        <fullName evidence="6">t(6)A37 threonylcarbamoyladenosine biosynthesis protein TsaB</fullName>
    </alternativeName>
</protein>
<reference evidence="9" key="1">
    <citation type="submission" date="2015-12" db="EMBL/GenBank/DDBJ databases">
        <authorList>
            <person name="Lima A."/>
            <person name="Farahani Zayas N."/>
            <person name="Castro Da Silva M.A."/>
            <person name="Cabral A."/>
            <person name="Pessatti M.L."/>
        </authorList>
    </citation>
    <scope>NUCLEOTIDE SEQUENCE [LARGE SCALE GENOMIC DNA]</scope>
    <source>
        <strain evidence="9">LAMA 842</strain>
    </source>
</reference>